<name>A0A4Y2T3L2_ARAVE</name>
<comment type="caution">
    <text evidence="2">The sequence shown here is derived from an EMBL/GenBank/DDBJ whole genome shotgun (WGS) entry which is preliminary data.</text>
</comment>
<accession>A0A4Y2T3L2</accession>
<evidence type="ECO:0000256" key="1">
    <source>
        <dbReference type="SAM" id="MobiDB-lite"/>
    </source>
</evidence>
<evidence type="ECO:0000313" key="3">
    <source>
        <dbReference type="Proteomes" id="UP000499080"/>
    </source>
</evidence>
<gene>
    <name evidence="2" type="ORF">AVEN_173631_1</name>
</gene>
<feature type="region of interest" description="Disordered" evidence="1">
    <location>
        <begin position="38"/>
        <end position="60"/>
    </location>
</feature>
<dbReference type="AlphaFoldDB" id="A0A4Y2T3L2"/>
<protein>
    <submittedName>
        <fullName evidence="2">Uncharacterized protein</fullName>
    </submittedName>
</protein>
<evidence type="ECO:0000313" key="2">
    <source>
        <dbReference type="EMBL" id="GBN95182.1"/>
    </source>
</evidence>
<sequence>MVWNLRPITDESGRPAKAGHRFMNRSYGVTTPALSKPCCDGGILGPSPMSGRTRKRRSPLYEPPVMELRVNPILRCLSPVVMVESSPSPMSGRTLRKRGHRFTEPPAMEATTCVV</sequence>
<proteinExistence type="predicted"/>
<organism evidence="2 3">
    <name type="scientific">Araneus ventricosus</name>
    <name type="common">Orbweaver spider</name>
    <name type="synonym">Epeira ventricosa</name>
    <dbReference type="NCBI Taxonomy" id="182803"/>
    <lineage>
        <taxon>Eukaryota</taxon>
        <taxon>Metazoa</taxon>
        <taxon>Ecdysozoa</taxon>
        <taxon>Arthropoda</taxon>
        <taxon>Chelicerata</taxon>
        <taxon>Arachnida</taxon>
        <taxon>Araneae</taxon>
        <taxon>Araneomorphae</taxon>
        <taxon>Entelegynae</taxon>
        <taxon>Araneoidea</taxon>
        <taxon>Araneidae</taxon>
        <taxon>Araneus</taxon>
    </lineage>
</organism>
<keyword evidence="3" id="KW-1185">Reference proteome</keyword>
<reference evidence="2 3" key="1">
    <citation type="journal article" date="2019" name="Sci. Rep.">
        <title>Orb-weaving spider Araneus ventricosus genome elucidates the spidroin gene catalogue.</title>
        <authorList>
            <person name="Kono N."/>
            <person name="Nakamura H."/>
            <person name="Ohtoshi R."/>
            <person name="Moran D.A.P."/>
            <person name="Shinohara A."/>
            <person name="Yoshida Y."/>
            <person name="Fujiwara M."/>
            <person name="Mori M."/>
            <person name="Tomita M."/>
            <person name="Arakawa K."/>
        </authorList>
    </citation>
    <scope>NUCLEOTIDE SEQUENCE [LARGE SCALE GENOMIC DNA]</scope>
</reference>
<dbReference type="Proteomes" id="UP000499080">
    <property type="component" value="Unassembled WGS sequence"/>
</dbReference>
<feature type="region of interest" description="Disordered" evidence="1">
    <location>
        <begin position="84"/>
        <end position="108"/>
    </location>
</feature>
<dbReference type="EMBL" id="BGPR01025902">
    <property type="protein sequence ID" value="GBN95182.1"/>
    <property type="molecule type" value="Genomic_DNA"/>
</dbReference>